<name>A0ABS2NX75_9BACI</name>
<dbReference type="PROSITE" id="PS50156">
    <property type="entry name" value="SSD"/>
    <property type="match status" value="1"/>
</dbReference>
<dbReference type="PANTHER" id="PTHR33406:SF13">
    <property type="entry name" value="MEMBRANE PROTEIN YDFJ"/>
    <property type="match status" value="1"/>
</dbReference>
<comment type="subcellular location">
    <subcellularLocation>
        <location evidence="1">Cell membrane</location>
        <topology evidence="1">Multi-pass membrane protein</topology>
    </subcellularLocation>
</comment>
<evidence type="ECO:0000256" key="1">
    <source>
        <dbReference type="ARBA" id="ARBA00004651"/>
    </source>
</evidence>
<dbReference type="SUPFAM" id="SSF82866">
    <property type="entry name" value="Multidrug efflux transporter AcrB transmembrane domain"/>
    <property type="match status" value="2"/>
</dbReference>
<feature type="transmembrane region" description="Helical" evidence="6">
    <location>
        <begin position="250"/>
        <end position="274"/>
    </location>
</feature>
<feature type="transmembrane region" description="Helical" evidence="6">
    <location>
        <begin position="632"/>
        <end position="652"/>
    </location>
</feature>
<feature type="transmembrane region" description="Helical" evidence="6">
    <location>
        <begin position="524"/>
        <end position="544"/>
    </location>
</feature>
<organism evidence="8 9">
    <name type="scientific">Sutcliffiella tianshenii</name>
    <dbReference type="NCBI Taxonomy" id="1463404"/>
    <lineage>
        <taxon>Bacteria</taxon>
        <taxon>Bacillati</taxon>
        <taxon>Bacillota</taxon>
        <taxon>Bacilli</taxon>
        <taxon>Bacillales</taxon>
        <taxon>Bacillaceae</taxon>
        <taxon>Sutcliffiella</taxon>
    </lineage>
</organism>
<accession>A0ABS2NX75</accession>
<keyword evidence="5 6" id="KW-0472">Membrane</keyword>
<feature type="transmembrane region" description="Helical" evidence="6">
    <location>
        <begin position="581"/>
        <end position="605"/>
    </location>
</feature>
<keyword evidence="4 6" id="KW-1133">Transmembrane helix</keyword>
<evidence type="ECO:0000256" key="3">
    <source>
        <dbReference type="ARBA" id="ARBA00022692"/>
    </source>
</evidence>
<evidence type="ECO:0000313" key="8">
    <source>
        <dbReference type="EMBL" id="MBM7619271.1"/>
    </source>
</evidence>
<feature type="transmembrane region" description="Helical" evidence="6">
    <location>
        <begin position="160"/>
        <end position="178"/>
    </location>
</feature>
<feature type="transmembrane region" description="Helical" evidence="6">
    <location>
        <begin position="339"/>
        <end position="357"/>
    </location>
</feature>
<protein>
    <submittedName>
        <fullName evidence="8">RND superfamily putative drug exporter</fullName>
    </submittedName>
</protein>
<feature type="transmembrane region" description="Helical" evidence="6">
    <location>
        <begin position="286"/>
        <end position="309"/>
    </location>
</feature>
<dbReference type="PANTHER" id="PTHR33406">
    <property type="entry name" value="MEMBRANE PROTEIN MJ1562-RELATED"/>
    <property type="match status" value="1"/>
</dbReference>
<keyword evidence="2" id="KW-1003">Cell membrane</keyword>
<dbReference type="EMBL" id="JAFBED010000002">
    <property type="protein sequence ID" value="MBM7619271.1"/>
    <property type="molecule type" value="Genomic_DNA"/>
</dbReference>
<keyword evidence="3 6" id="KW-0812">Transmembrane</keyword>
<evidence type="ECO:0000256" key="2">
    <source>
        <dbReference type="ARBA" id="ARBA00022475"/>
    </source>
</evidence>
<sequence>MIVLWCIFIIFFGFFASKLPTVLSGNGFEYDGSYMRTQAILEEEFNQNQSSILFIFEKENKISQAEFENYIEDTLVRIDLDANSGTILSPLGQKEMMKENIAYAVLSYEDKPENIGKEIRSLSSSLEEKPGFNVEMTGGPVIEEDLNVASQKDLAKAEMIALPIALIILLLAFGSLVAAGIPLLIGIVSIVSTMGIMYFFSYQMNLTIFILNIVPMIGLALSIDFALLFIDRFREEVRKASIKEAIEITLATAGRSIVFSGLCVFIGLLGLMFIEIDIFRNVALGGMTVVFVSVLSALTFLPAVLSLIGKNINKYSILKVASVRSPLWRRFATFVMNRPVIMVLVTLVLLITALLPVKDMNLVVPGADALPTSYDSRVAYDKYKMNFVEKNKSEDVKAVVILESNGEILDEDNLIKAESMLSSITESDDVVSVESPFTLSGIDNAEDFYLTLQQPEGKSSLAPIIDNFTSSEMMLSYVYFEDEKSAQQWVKEWEKKDTDLTLHLGGVPKFEQEIFDEIVEKAPYGFAFIVITTFFILLVAFRSLLIPLKAIMMNILSLAATFGIVVWIFQGGHFGMEPVSLALILPIFVFSIVFSLSMDYEVFLISRIHENYLKSGDNDSATLEGLTATSKIITSAAAIMIVVTGAFAFTGVMPVKQLGVGIALAIFIDATIVRMILVPAFMKMLGDWNWWFFHTKKPKKATAK</sequence>
<evidence type="ECO:0000256" key="6">
    <source>
        <dbReference type="SAM" id="Phobius"/>
    </source>
</evidence>
<dbReference type="InterPro" id="IPR000731">
    <property type="entry name" value="SSD"/>
</dbReference>
<comment type="caution">
    <text evidence="8">The sequence shown here is derived from an EMBL/GenBank/DDBJ whole genome shotgun (WGS) entry which is preliminary data.</text>
</comment>
<dbReference type="Pfam" id="PF03176">
    <property type="entry name" value="MMPL"/>
    <property type="match status" value="2"/>
</dbReference>
<dbReference type="InterPro" id="IPR050545">
    <property type="entry name" value="Mycobact_MmpL"/>
</dbReference>
<dbReference type="Proteomes" id="UP000737402">
    <property type="component" value="Unassembled WGS sequence"/>
</dbReference>
<feature type="transmembrane region" description="Helical" evidence="6">
    <location>
        <begin position="551"/>
        <end position="569"/>
    </location>
</feature>
<evidence type="ECO:0000259" key="7">
    <source>
        <dbReference type="PROSITE" id="PS50156"/>
    </source>
</evidence>
<evidence type="ECO:0000313" key="9">
    <source>
        <dbReference type="Proteomes" id="UP000737402"/>
    </source>
</evidence>
<evidence type="ECO:0000256" key="4">
    <source>
        <dbReference type="ARBA" id="ARBA00022989"/>
    </source>
</evidence>
<feature type="transmembrane region" description="Helical" evidence="6">
    <location>
        <begin position="658"/>
        <end position="677"/>
    </location>
</feature>
<reference evidence="8 9" key="1">
    <citation type="submission" date="2021-01" db="EMBL/GenBank/DDBJ databases">
        <title>Genomic Encyclopedia of Type Strains, Phase IV (KMG-IV): sequencing the most valuable type-strain genomes for metagenomic binning, comparative biology and taxonomic classification.</title>
        <authorList>
            <person name="Goeker M."/>
        </authorList>
    </citation>
    <scope>NUCLEOTIDE SEQUENCE [LARGE SCALE GENOMIC DNA]</scope>
    <source>
        <strain evidence="8 9">DSM 25879</strain>
    </source>
</reference>
<evidence type="ECO:0000256" key="5">
    <source>
        <dbReference type="ARBA" id="ARBA00023136"/>
    </source>
</evidence>
<feature type="domain" description="SSD" evidence="7">
    <location>
        <begin position="183"/>
        <end position="307"/>
    </location>
</feature>
<dbReference type="Gene3D" id="1.20.1640.10">
    <property type="entry name" value="Multidrug efflux transporter AcrB transmembrane domain"/>
    <property type="match status" value="2"/>
</dbReference>
<gene>
    <name evidence="8" type="ORF">JOC95_001120</name>
</gene>
<proteinExistence type="predicted"/>
<feature type="transmembrane region" description="Helical" evidence="6">
    <location>
        <begin position="206"/>
        <end position="230"/>
    </location>
</feature>
<dbReference type="InterPro" id="IPR004869">
    <property type="entry name" value="MMPL_dom"/>
</dbReference>
<keyword evidence="9" id="KW-1185">Reference proteome</keyword>